<organism evidence="4 5">
    <name type="scientific">Georgfuchsia toluolica</name>
    <dbReference type="NCBI Taxonomy" id="424218"/>
    <lineage>
        <taxon>Bacteria</taxon>
        <taxon>Pseudomonadati</taxon>
        <taxon>Pseudomonadota</taxon>
        <taxon>Betaproteobacteria</taxon>
        <taxon>Nitrosomonadales</taxon>
        <taxon>Sterolibacteriaceae</taxon>
        <taxon>Georgfuchsia</taxon>
    </lineage>
</organism>
<protein>
    <submittedName>
        <fullName evidence="4">Peptidase M23</fullName>
    </submittedName>
</protein>
<dbReference type="InterPro" id="IPR011055">
    <property type="entry name" value="Dup_hybrid_motif"/>
</dbReference>
<dbReference type="Pfam" id="PF01551">
    <property type="entry name" value="Peptidase_M23"/>
    <property type="match status" value="1"/>
</dbReference>
<feature type="coiled-coil region" evidence="1">
    <location>
        <begin position="141"/>
        <end position="228"/>
    </location>
</feature>
<dbReference type="Gene3D" id="2.70.70.10">
    <property type="entry name" value="Glucose Permease (Domain IIA)"/>
    <property type="match status" value="1"/>
</dbReference>
<dbReference type="CDD" id="cd12797">
    <property type="entry name" value="M23_peptidase"/>
    <property type="match status" value="1"/>
</dbReference>
<comment type="caution">
    <text evidence="4">The sequence shown here is derived from an EMBL/GenBank/DDBJ whole genome shotgun (WGS) entry which is preliminary data.</text>
</comment>
<feature type="signal peptide" evidence="2">
    <location>
        <begin position="1"/>
        <end position="19"/>
    </location>
</feature>
<evidence type="ECO:0000259" key="3">
    <source>
        <dbReference type="Pfam" id="PF01551"/>
    </source>
</evidence>
<dbReference type="SUPFAM" id="SSF51261">
    <property type="entry name" value="Duplicated hybrid motif"/>
    <property type="match status" value="1"/>
</dbReference>
<feature type="domain" description="M23ase beta-sheet core" evidence="3">
    <location>
        <begin position="297"/>
        <end position="391"/>
    </location>
</feature>
<dbReference type="Gene3D" id="6.10.250.3150">
    <property type="match status" value="1"/>
</dbReference>
<dbReference type="PANTHER" id="PTHR21666">
    <property type="entry name" value="PEPTIDASE-RELATED"/>
    <property type="match status" value="1"/>
</dbReference>
<feature type="chain" id="PRO_5037954299" evidence="2">
    <location>
        <begin position="20"/>
        <end position="398"/>
    </location>
</feature>
<dbReference type="FunFam" id="2.70.70.10:FF:000003">
    <property type="entry name" value="Murein hydrolase activator EnvC"/>
    <property type="match status" value="1"/>
</dbReference>
<dbReference type="PANTHER" id="PTHR21666:SF270">
    <property type="entry name" value="MUREIN HYDROLASE ACTIVATOR ENVC"/>
    <property type="match status" value="1"/>
</dbReference>
<dbReference type="EMBL" id="CAJQUM010000001">
    <property type="protein sequence ID" value="CAG4885216.1"/>
    <property type="molecule type" value="Genomic_DNA"/>
</dbReference>
<gene>
    <name evidence="4" type="ORF">GTOL_13099</name>
</gene>
<dbReference type="AlphaFoldDB" id="A0A916J5R7"/>
<proteinExistence type="predicted"/>
<accession>A0A916J5R7</accession>
<dbReference type="GO" id="GO:0004222">
    <property type="term" value="F:metalloendopeptidase activity"/>
    <property type="evidence" value="ECO:0007669"/>
    <property type="project" value="TreeGrafter"/>
</dbReference>
<evidence type="ECO:0000313" key="4">
    <source>
        <dbReference type="EMBL" id="CAG4885216.1"/>
    </source>
</evidence>
<name>A0A916J5R7_9PROT</name>
<keyword evidence="5" id="KW-1185">Reference proteome</keyword>
<evidence type="ECO:0000256" key="2">
    <source>
        <dbReference type="SAM" id="SignalP"/>
    </source>
</evidence>
<keyword evidence="2" id="KW-0732">Signal</keyword>
<dbReference type="InterPro" id="IPR050570">
    <property type="entry name" value="Cell_wall_metabolism_enzyme"/>
</dbReference>
<feature type="coiled-coil region" evidence="1">
    <location>
        <begin position="71"/>
        <end position="105"/>
    </location>
</feature>
<evidence type="ECO:0000256" key="1">
    <source>
        <dbReference type="SAM" id="Coils"/>
    </source>
</evidence>
<dbReference type="InterPro" id="IPR016047">
    <property type="entry name" value="M23ase_b-sheet_dom"/>
</dbReference>
<sequence length="398" mass="43853">MAKRFCLVFVLSLLAAAMAAPIDAKRKELKTLQSRLGALQSDLTRNEASKADAADKLRDIESSISVANRRLRGLGDNRAAVLAQLSDLERQSQQLAVQIERQQQHLSRLLYQQFVHGNDDALHVLLAGGDPNQSARERYFLTLLSREKANLLDEMRAALKEKNRLAAAAQEKNEELAAIEKQQQTERTALLGQQKERQILLAKIANRIKAQKKQIDTLKGNEKRLTRLIDGLARLAIRPKAKRAVPGPAPRRGKIERGPDLSNVSGAFAALRGRLHLPVRGAIADRFGSQRGDRATTWKGIFIRASEGSDVHAVADGTVVYADWLRGFGNLMIVDHGDDFLSVYGNNQSLLREAGQDVKAGEAIATVGASGGGEESGLYFELRHQGQPFDPLRWISLK</sequence>
<evidence type="ECO:0000313" key="5">
    <source>
        <dbReference type="Proteomes" id="UP000742786"/>
    </source>
</evidence>
<keyword evidence="1" id="KW-0175">Coiled coil</keyword>
<reference evidence="4" key="1">
    <citation type="submission" date="2021-04" db="EMBL/GenBank/DDBJ databases">
        <authorList>
            <person name="Hornung B."/>
        </authorList>
    </citation>
    <scope>NUCLEOTIDE SEQUENCE</scope>
    <source>
        <strain evidence="4">G5G6</strain>
    </source>
</reference>
<dbReference type="Proteomes" id="UP000742786">
    <property type="component" value="Unassembled WGS sequence"/>
</dbReference>